<dbReference type="GO" id="GO:0050136">
    <property type="term" value="F:NADH dehydrogenase (quinone) (non-electrogenic) activity"/>
    <property type="evidence" value="ECO:0007669"/>
    <property type="project" value="UniProtKB-UniRule"/>
</dbReference>
<keyword evidence="3" id="KW-0472">Membrane</keyword>
<gene>
    <name evidence="3" type="primary">nuoC</name>
    <name evidence="5" type="ORF">cpu_21760</name>
</gene>
<comment type="similarity">
    <text evidence="1 3">Belongs to the complex I 30 kDa subunit family.</text>
</comment>
<dbReference type="SUPFAM" id="SSF143243">
    <property type="entry name" value="Nqo5-like"/>
    <property type="match status" value="1"/>
</dbReference>
<dbReference type="RefSeq" id="WP_075860058.1">
    <property type="nucleotide sequence ID" value="NZ_BDJK01000055.1"/>
</dbReference>
<dbReference type="GO" id="GO:0048038">
    <property type="term" value="F:quinone binding"/>
    <property type="evidence" value="ECO:0007669"/>
    <property type="project" value="UniProtKB-KW"/>
</dbReference>
<dbReference type="EMBL" id="BDJK01000055">
    <property type="protein sequence ID" value="GAV23666.1"/>
    <property type="molecule type" value="Genomic_DNA"/>
</dbReference>
<dbReference type="EC" id="7.1.1.-" evidence="3"/>
<dbReference type="NCBIfam" id="NF004737">
    <property type="entry name" value="PRK06074.2-4"/>
    <property type="match status" value="1"/>
</dbReference>
<keyword evidence="2 3" id="KW-0813">Transport</keyword>
<dbReference type="NCBIfam" id="TIGR01961">
    <property type="entry name" value="NuoC_fam"/>
    <property type="match status" value="1"/>
</dbReference>
<dbReference type="InterPro" id="IPR010218">
    <property type="entry name" value="NADH_DH_suC"/>
</dbReference>
<comment type="function">
    <text evidence="3">NDH-1 shuttles electrons from NADH, via FMN and iron-sulfur (Fe-S) centers, to quinones in the respiratory chain. The immediate electron acceptor for the enzyme in this species is believed to be a menaquinone. Couples the redox reaction to proton translocation (for every two electrons transferred, four hydrogen ions are translocated across the cytoplasmic membrane), and thus conserves the redox energy in a proton gradient.</text>
</comment>
<dbReference type="PANTHER" id="PTHR10884">
    <property type="entry name" value="NADH DEHYDROGENASE UBIQUINONE IRON-SULFUR PROTEIN 3"/>
    <property type="match status" value="1"/>
</dbReference>
<name>A0A1L8CXL0_9THEO</name>
<dbReference type="OrthoDB" id="9803286at2"/>
<comment type="subcellular location">
    <subcellularLocation>
        <location evidence="3">Cell membrane</location>
        <topology evidence="3">Peripheral membrane protein</topology>
        <orientation evidence="3">Cytoplasmic side</orientation>
    </subcellularLocation>
</comment>
<dbReference type="GO" id="GO:0005886">
    <property type="term" value="C:plasma membrane"/>
    <property type="evidence" value="ECO:0007669"/>
    <property type="project" value="UniProtKB-SubCell"/>
</dbReference>
<dbReference type="STRING" id="870242.cpu_21760"/>
<comment type="caution">
    <text evidence="5">The sequence shown here is derived from an EMBL/GenBank/DDBJ whole genome shotgun (WGS) entry which is preliminary data.</text>
</comment>
<dbReference type="Gene3D" id="3.30.460.80">
    <property type="entry name" value="NADH:ubiquinone oxidoreductase, 30kDa subunit"/>
    <property type="match status" value="1"/>
</dbReference>
<reference evidence="6" key="1">
    <citation type="submission" date="2016-12" db="EMBL/GenBank/DDBJ databases">
        <title>Draft Genome Sequences od Carboxydothermus pertinax and islandicus, Hydrogenogenic Carboxydotrophic Bacteria.</title>
        <authorList>
            <person name="Fukuyama Y."/>
            <person name="Ohmae K."/>
            <person name="Yoneda Y."/>
            <person name="Yoshida T."/>
            <person name="Sako Y."/>
        </authorList>
    </citation>
    <scope>NUCLEOTIDE SEQUENCE [LARGE SCALE GENOMIC DNA]</scope>
    <source>
        <strain evidence="6">Ug1</strain>
    </source>
</reference>
<dbReference type="AlphaFoldDB" id="A0A1L8CXL0"/>
<evidence type="ECO:0000256" key="2">
    <source>
        <dbReference type="ARBA" id="ARBA00022448"/>
    </source>
</evidence>
<dbReference type="Proteomes" id="UP000187485">
    <property type="component" value="Unassembled WGS sequence"/>
</dbReference>
<organism evidence="5 6">
    <name type="scientific">Carboxydothermus pertinax</name>
    <dbReference type="NCBI Taxonomy" id="870242"/>
    <lineage>
        <taxon>Bacteria</taxon>
        <taxon>Bacillati</taxon>
        <taxon>Bacillota</taxon>
        <taxon>Clostridia</taxon>
        <taxon>Thermoanaerobacterales</taxon>
        <taxon>Thermoanaerobacteraceae</taxon>
        <taxon>Carboxydothermus</taxon>
    </lineage>
</organism>
<comment type="catalytic activity">
    <reaction evidence="3">
        <text>a quinone + NADH + 5 H(+)(in) = a quinol + NAD(+) + 4 H(+)(out)</text>
        <dbReference type="Rhea" id="RHEA:57888"/>
        <dbReference type="ChEBI" id="CHEBI:15378"/>
        <dbReference type="ChEBI" id="CHEBI:24646"/>
        <dbReference type="ChEBI" id="CHEBI:57540"/>
        <dbReference type="ChEBI" id="CHEBI:57945"/>
        <dbReference type="ChEBI" id="CHEBI:132124"/>
    </reaction>
</comment>
<evidence type="ECO:0000313" key="6">
    <source>
        <dbReference type="Proteomes" id="UP000187485"/>
    </source>
</evidence>
<keyword evidence="6" id="KW-1185">Reference proteome</keyword>
<dbReference type="Pfam" id="PF00329">
    <property type="entry name" value="Complex1_30kDa"/>
    <property type="match status" value="1"/>
</dbReference>
<evidence type="ECO:0000256" key="1">
    <source>
        <dbReference type="ARBA" id="ARBA00007569"/>
    </source>
</evidence>
<dbReference type="PANTHER" id="PTHR10884:SF14">
    <property type="entry name" value="NADH DEHYDROGENASE [UBIQUINONE] IRON-SULFUR PROTEIN 3, MITOCHONDRIAL"/>
    <property type="match status" value="1"/>
</dbReference>
<sequence length="142" mass="16778">MNINEVFNRLQGKYNVELNNEAIIVHVEELLKVLEEIKNMGFELLNNLTAVDYPPERFEVVYHLESFLNNYDIITVKTSIDRNNPRIPSAFSLWPSADWQEREVYDLMGIIFENHPNLTRVFLGEDFEGFPLRKDFKVQSNR</sequence>
<keyword evidence="3" id="KW-1278">Translocase</keyword>
<keyword evidence="3" id="KW-1003">Cell membrane</keyword>
<proteinExistence type="inferred from homology"/>
<dbReference type="InterPro" id="IPR001268">
    <property type="entry name" value="NADH_UbQ_OxRdtase_30kDa_su"/>
</dbReference>
<comment type="subunit">
    <text evidence="3">NDH-1 is composed of 14 different subunits. Subunits NuoB, C, D, E, F, and G constitute the peripheral sector of the complex.</text>
</comment>
<dbReference type="GO" id="GO:0008137">
    <property type="term" value="F:NADH dehydrogenase (ubiquinone) activity"/>
    <property type="evidence" value="ECO:0007669"/>
    <property type="project" value="InterPro"/>
</dbReference>
<keyword evidence="3" id="KW-0874">Quinone</keyword>
<keyword evidence="3" id="KW-0520">NAD</keyword>
<evidence type="ECO:0000256" key="3">
    <source>
        <dbReference type="HAMAP-Rule" id="MF_01357"/>
    </source>
</evidence>
<evidence type="ECO:0000313" key="5">
    <source>
        <dbReference type="EMBL" id="GAV23666.1"/>
    </source>
</evidence>
<dbReference type="InterPro" id="IPR037232">
    <property type="entry name" value="NADH_quin_OxRdtase_su_C/D-like"/>
</dbReference>
<dbReference type="HAMAP" id="MF_01357">
    <property type="entry name" value="NDH1_NuoC"/>
    <property type="match status" value="1"/>
</dbReference>
<evidence type="ECO:0000259" key="4">
    <source>
        <dbReference type="Pfam" id="PF00329"/>
    </source>
</evidence>
<accession>A0A1L8CXL0</accession>
<feature type="domain" description="NADH:ubiquinone oxidoreductase 30kDa subunit" evidence="4">
    <location>
        <begin position="25"/>
        <end position="140"/>
    </location>
</feature>
<protein>
    <recommendedName>
        <fullName evidence="3">NADH-quinone oxidoreductase subunit C</fullName>
        <ecNumber evidence="3">7.1.1.-</ecNumber>
    </recommendedName>
    <alternativeName>
        <fullName evidence="3">NADH dehydrogenase I subunit C</fullName>
    </alternativeName>
    <alternativeName>
        <fullName evidence="3">NDH-1 subunit C</fullName>
    </alternativeName>
</protein>